<evidence type="ECO:0000256" key="6">
    <source>
        <dbReference type="ARBA" id="ARBA00023002"/>
    </source>
</evidence>
<dbReference type="InterPro" id="IPR016169">
    <property type="entry name" value="FAD-bd_PCMH_sub2"/>
</dbReference>
<evidence type="ECO:0000256" key="5">
    <source>
        <dbReference type="ARBA" id="ARBA00022827"/>
    </source>
</evidence>
<evidence type="ECO:0000256" key="4">
    <source>
        <dbReference type="ARBA" id="ARBA00022723"/>
    </source>
</evidence>
<keyword evidence="18" id="KW-1185">Reference proteome</keyword>
<organism evidence="16 17">
    <name type="scientific">Ursidibacter maritimus</name>
    <dbReference type="NCBI Taxonomy" id="1331689"/>
    <lineage>
        <taxon>Bacteria</taxon>
        <taxon>Pseudomonadati</taxon>
        <taxon>Pseudomonadota</taxon>
        <taxon>Gammaproteobacteria</taxon>
        <taxon>Pasteurellales</taxon>
        <taxon>Pasteurellaceae</taxon>
        <taxon>Ursidibacter</taxon>
    </lineage>
</organism>
<dbReference type="InterPro" id="IPR016171">
    <property type="entry name" value="Vanillyl_alc_oxidase_C-sub2"/>
</dbReference>
<keyword evidence="5" id="KW-0274">FAD</keyword>
<dbReference type="PROSITE" id="PS00198">
    <property type="entry name" value="4FE4S_FER_1"/>
    <property type="match status" value="1"/>
</dbReference>
<proteinExistence type="inferred from homology"/>
<evidence type="ECO:0000256" key="1">
    <source>
        <dbReference type="ARBA" id="ARBA00001974"/>
    </source>
</evidence>
<evidence type="ECO:0000256" key="7">
    <source>
        <dbReference type="ARBA" id="ARBA00023004"/>
    </source>
</evidence>
<evidence type="ECO:0000256" key="3">
    <source>
        <dbReference type="ARBA" id="ARBA00022630"/>
    </source>
</evidence>
<dbReference type="EC" id="1.1.99.39" evidence="9"/>
<keyword evidence="3" id="KW-0285">Flavoprotein</keyword>
<dbReference type="Pfam" id="PF01565">
    <property type="entry name" value="FAD_binding_4"/>
    <property type="match status" value="1"/>
</dbReference>
<evidence type="ECO:0000313" key="18">
    <source>
        <dbReference type="Proteomes" id="UP001196379"/>
    </source>
</evidence>
<dbReference type="EMBL" id="JABULY010000007">
    <property type="protein sequence ID" value="MBV6532279.1"/>
    <property type="molecule type" value="Genomic_DNA"/>
</dbReference>
<reference evidence="16 18" key="1">
    <citation type="journal article" date="2021" name="Mol. Ecol.">
        <title>Polar bear-adapted Ursidibacter maritimus are remarkably conserved after generations in captivity.</title>
        <authorList>
            <person name="Espinosa-Gongora C."/>
            <person name="Hansen M.J."/>
            <person name="Bertelsen M.F."/>
            <person name="Bojesen A.M."/>
        </authorList>
    </citation>
    <scope>NUCLEOTIDE SEQUENCE</scope>
    <source>
        <strain evidence="16">Pb43105x</strain>
        <strain evidence="15 18">Pb43106</strain>
    </source>
</reference>
<accession>A0A949T831</accession>
<dbReference type="GO" id="GO:0008720">
    <property type="term" value="F:D-lactate dehydrogenase (NAD+) activity"/>
    <property type="evidence" value="ECO:0007669"/>
    <property type="project" value="TreeGrafter"/>
</dbReference>
<dbReference type="SUPFAM" id="SSF46548">
    <property type="entry name" value="alpha-helical ferredoxin"/>
    <property type="match status" value="1"/>
</dbReference>
<evidence type="ECO:0000256" key="10">
    <source>
        <dbReference type="ARBA" id="ARBA00051291"/>
    </source>
</evidence>
<dbReference type="Gene3D" id="1.10.45.10">
    <property type="entry name" value="Vanillyl-alcohol Oxidase, Chain A, domain 4"/>
    <property type="match status" value="1"/>
</dbReference>
<dbReference type="RefSeq" id="WP_157402477.1">
    <property type="nucleotide sequence ID" value="NZ_JABULY010000007.1"/>
</dbReference>
<dbReference type="GO" id="GO:0046872">
    <property type="term" value="F:metal ion binding"/>
    <property type="evidence" value="ECO:0007669"/>
    <property type="project" value="UniProtKB-KW"/>
</dbReference>
<dbReference type="EMBL" id="JABUMC010000014">
    <property type="protein sequence ID" value="MBV6547072.1"/>
    <property type="molecule type" value="Genomic_DNA"/>
</dbReference>
<sequence>MIPRLADTPQLTDTVQAFLNELVEQHFSGDIASSYADRLSLATDNSVYQQIPQAILFPKSVADVVILTKLAQKAPFQALTFTPRGGGTGTNGQSLNNNIIVDLSRHMKQILELNVEERWVRVQAGVVKDQLNQYLKPYGLFFSPELSTSNRATLGGMINTDASGQGSLQYGKTSDHILAIKSVLMNGEILDTQAVRSDNFSANLAELPLSENGKKIHQEIFQRCKTLRPVVLKELPQLNRFLTGYDLKNVFNDDESEFNLTRILTGSEGSLAFICEAKLNLLPIPKYRTLINIKYNSFDAALRSAPFMLQAKALSVETVDSKVLNLAKQDIVWHSVSDLLTEDEQNPILGINIVEYASNDQDLNEQLVADLCHSLDQKITNNESGLIGYQICKEVDSIEKIYAMRKKAVGLLGNAKGWAKPIAFVEDTCVPPENLADYIVEFRQLLDENGLEYGMFGHVDAGVLHVRPALDLCDKAQVQKFKQISDKVVELTAKYGGLIWGEHGKGMRSAYGERFFGETLWQELRYIKQLFDPQNRLNPGKICTPLHRQDELYPIDSQMRADFDRQIPIQVRENFKGAMNCNGNGLCFNFDVHSTMCPSMKISGNRLFSPKGRAALVREWLRLLAEKNVSPDDIIFKPHKNGRKLVDFAKKLRNQWYKKQEYDFSHEVKAAMDTCLACKACASQCPIKIDVPTFRAQFNNLYHSRYFRPMKDYVVSNLERVAPLMAKQPAFFNFFSANKWAENIASKTIGMVDLPALSVPNLHQQLNQIGYQAESLESLEQQITSGQIGQEIYQYLFVVQDPFTSYYDAKVVADFVHLCKKIGFKPIVLPFKPTGKAQHVKGFLRQFAKTAKNQADFLTRLAKLGIPMVGVDPALTLIYREEYRDILKENRGEFKVQLAHEWLLSQLKQGHLHTCKKSTETDRLQWHLFSHCTESTALPNSTKEWQQIFAHFGEQLVGESTGCCGMAGTFGHETKHLAMSKAIYAQSWQKKLNGKDLERCLATGYSCRSQVKRMEHRVLKHPVQALLSIL</sequence>
<comment type="similarity">
    <text evidence="11">In the N-terminal section; belongs to the FAD-binding oxidoreductase/transferase type 4 family.</text>
</comment>
<keyword evidence="8" id="KW-0411">Iron-sulfur</keyword>
<dbReference type="GO" id="GO:0071949">
    <property type="term" value="F:FAD binding"/>
    <property type="evidence" value="ECO:0007669"/>
    <property type="project" value="InterPro"/>
</dbReference>
<protein>
    <recommendedName>
        <fullName evidence="12">D-2-hydroxyglutarate dehydrogenase</fullName>
        <ecNumber evidence="9">1.1.99.39</ecNumber>
    </recommendedName>
</protein>
<keyword evidence="6" id="KW-0560">Oxidoreductase</keyword>
<dbReference type="PROSITE" id="PS51387">
    <property type="entry name" value="FAD_PCMH"/>
    <property type="match status" value="1"/>
</dbReference>
<dbReference type="InterPro" id="IPR016164">
    <property type="entry name" value="FAD-linked_Oxase-like_C"/>
</dbReference>
<dbReference type="InterPro" id="IPR004113">
    <property type="entry name" value="FAD-bd_oxidored_4_C"/>
</dbReference>
<evidence type="ECO:0000313" key="16">
    <source>
        <dbReference type="EMBL" id="MBV6547072.1"/>
    </source>
</evidence>
<dbReference type="InterPro" id="IPR016166">
    <property type="entry name" value="FAD-bd_PCMH"/>
</dbReference>
<keyword evidence="4" id="KW-0479">Metal-binding</keyword>
<dbReference type="OrthoDB" id="9811557at2"/>
<evidence type="ECO:0000256" key="11">
    <source>
        <dbReference type="ARBA" id="ARBA00060924"/>
    </source>
</evidence>
<dbReference type="Gene3D" id="3.30.70.2740">
    <property type="match status" value="1"/>
</dbReference>
<dbReference type="SUPFAM" id="SSF55103">
    <property type="entry name" value="FAD-linked oxidases, C-terminal domain"/>
    <property type="match status" value="1"/>
</dbReference>
<dbReference type="Proteomes" id="UP001196379">
    <property type="component" value="Unassembled WGS sequence"/>
</dbReference>
<keyword evidence="2" id="KW-0004">4Fe-4S</keyword>
<dbReference type="GO" id="GO:0051990">
    <property type="term" value="F:(R)-2-hydroxyglutarate dehydrogenase activity"/>
    <property type="evidence" value="ECO:0007669"/>
    <property type="project" value="UniProtKB-EC"/>
</dbReference>
<dbReference type="PANTHER" id="PTHR11748:SF119">
    <property type="entry name" value="D-2-HYDROXYGLUTARATE DEHYDROGENASE"/>
    <property type="match status" value="1"/>
</dbReference>
<gene>
    <name evidence="15" type="ORF">HT657_09095</name>
    <name evidence="16" type="ORF">HT672_07220</name>
</gene>
<dbReference type="InterPro" id="IPR006094">
    <property type="entry name" value="Oxid_FAD_bind_N"/>
</dbReference>
<dbReference type="GO" id="GO:1903457">
    <property type="term" value="P:lactate catabolic process"/>
    <property type="evidence" value="ECO:0007669"/>
    <property type="project" value="TreeGrafter"/>
</dbReference>
<evidence type="ECO:0000259" key="14">
    <source>
        <dbReference type="PROSITE" id="PS51387"/>
    </source>
</evidence>
<evidence type="ECO:0000256" key="2">
    <source>
        <dbReference type="ARBA" id="ARBA00022485"/>
    </source>
</evidence>
<dbReference type="Gene3D" id="3.30.465.10">
    <property type="match status" value="1"/>
</dbReference>
<dbReference type="SUPFAM" id="SSF56176">
    <property type="entry name" value="FAD-binding/transporter-associated domain-like"/>
    <property type="match status" value="1"/>
</dbReference>
<evidence type="ECO:0000259" key="13">
    <source>
        <dbReference type="PROSITE" id="PS51379"/>
    </source>
</evidence>
<keyword evidence="7" id="KW-0408">Iron</keyword>
<dbReference type="Pfam" id="PF02913">
    <property type="entry name" value="FAD-oxidase_C"/>
    <property type="match status" value="1"/>
</dbReference>
<name>A0A949T831_9PAST</name>
<evidence type="ECO:0000256" key="9">
    <source>
        <dbReference type="ARBA" id="ARBA00039003"/>
    </source>
</evidence>
<dbReference type="PROSITE" id="PS51379">
    <property type="entry name" value="4FE4S_FER_2"/>
    <property type="match status" value="1"/>
</dbReference>
<feature type="domain" description="FAD-binding PCMH-type" evidence="14">
    <location>
        <begin position="48"/>
        <end position="284"/>
    </location>
</feature>
<dbReference type="AlphaFoldDB" id="A0A949T831"/>
<dbReference type="GO" id="GO:0004458">
    <property type="term" value="F:D-lactate dehydrogenase (cytochrome) activity"/>
    <property type="evidence" value="ECO:0007669"/>
    <property type="project" value="TreeGrafter"/>
</dbReference>
<dbReference type="Proteomes" id="UP000732858">
    <property type="component" value="Unassembled WGS sequence"/>
</dbReference>
<evidence type="ECO:0000313" key="15">
    <source>
        <dbReference type="EMBL" id="MBV6532279.1"/>
    </source>
</evidence>
<dbReference type="FunFam" id="3.30.70.2740:FF:000003">
    <property type="entry name" value="Oxidoreductase, FAD-binding, putative"/>
    <property type="match status" value="1"/>
</dbReference>
<evidence type="ECO:0000313" key="17">
    <source>
        <dbReference type="Proteomes" id="UP000732858"/>
    </source>
</evidence>
<dbReference type="InterPro" id="IPR036318">
    <property type="entry name" value="FAD-bd_PCMH-like_sf"/>
</dbReference>
<feature type="domain" description="4Fe-4S ferredoxin-type" evidence="13">
    <location>
        <begin position="666"/>
        <end position="697"/>
    </location>
</feature>
<dbReference type="GO" id="GO:0051539">
    <property type="term" value="F:4 iron, 4 sulfur cluster binding"/>
    <property type="evidence" value="ECO:0007669"/>
    <property type="project" value="UniProtKB-KW"/>
</dbReference>
<evidence type="ECO:0000256" key="12">
    <source>
        <dbReference type="ARBA" id="ARBA00067680"/>
    </source>
</evidence>
<dbReference type="InterPro" id="IPR017900">
    <property type="entry name" value="4Fe4S_Fe_S_CS"/>
</dbReference>
<evidence type="ECO:0000256" key="8">
    <source>
        <dbReference type="ARBA" id="ARBA00023014"/>
    </source>
</evidence>
<dbReference type="InterPro" id="IPR017896">
    <property type="entry name" value="4Fe4S_Fe-S-bd"/>
</dbReference>
<comment type="cofactor">
    <cofactor evidence="1">
        <name>FAD</name>
        <dbReference type="ChEBI" id="CHEBI:57692"/>
    </cofactor>
</comment>
<comment type="catalytic activity">
    <reaction evidence="10">
        <text>(R)-2-hydroxyglutarate + A = 2-oxoglutarate + AH2</text>
        <dbReference type="Rhea" id="RHEA:38295"/>
        <dbReference type="ChEBI" id="CHEBI:13193"/>
        <dbReference type="ChEBI" id="CHEBI:15801"/>
        <dbReference type="ChEBI" id="CHEBI:16810"/>
        <dbReference type="ChEBI" id="CHEBI:17499"/>
        <dbReference type="EC" id="1.1.99.39"/>
    </reaction>
    <physiologicalReaction direction="left-to-right" evidence="10">
        <dbReference type="Rhea" id="RHEA:38296"/>
    </physiologicalReaction>
</comment>
<dbReference type="PANTHER" id="PTHR11748">
    <property type="entry name" value="D-LACTATE DEHYDROGENASE"/>
    <property type="match status" value="1"/>
</dbReference>
<dbReference type="GeneID" id="65548262"/>
<comment type="caution">
    <text evidence="16">The sequence shown here is derived from an EMBL/GenBank/DDBJ whole genome shotgun (WGS) entry which is preliminary data.</text>
</comment>